<evidence type="ECO:0000256" key="3">
    <source>
        <dbReference type="ARBA" id="ARBA00022801"/>
    </source>
</evidence>
<dbReference type="GO" id="GO:0003677">
    <property type="term" value="F:DNA binding"/>
    <property type="evidence" value="ECO:0007669"/>
    <property type="project" value="InterPro"/>
</dbReference>
<dbReference type="SUPFAM" id="SSF48150">
    <property type="entry name" value="DNA-glycosylase"/>
    <property type="match status" value="1"/>
</dbReference>
<keyword evidence="5" id="KW-0326">Glycosidase</keyword>
<dbReference type="Pfam" id="PF00633">
    <property type="entry name" value="HHH"/>
    <property type="match status" value="1"/>
</dbReference>
<dbReference type="PIRSF" id="PIRSF001435">
    <property type="entry name" value="Nth"/>
    <property type="match status" value="1"/>
</dbReference>
<keyword evidence="2" id="KW-0227">DNA damage</keyword>
<name>A0A410FU31_BIPS1</name>
<evidence type="ECO:0000256" key="5">
    <source>
        <dbReference type="ARBA" id="ARBA00023295"/>
    </source>
</evidence>
<proteinExistence type="inferred from homology"/>
<dbReference type="GO" id="GO:0006284">
    <property type="term" value="P:base-excision repair"/>
    <property type="evidence" value="ECO:0007669"/>
    <property type="project" value="InterPro"/>
</dbReference>
<dbReference type="GO" id="GO:0004519">
    <property type="term" value="F:endonuclease activity"/>
    <property type="evidence" value="ECO:0007669"/>
    <property type="project" value="UniProtKB-KW"/>
</dbReference>
<dbReference type="AlphaFoldDB" id="A0A410FU31"/>
<evidence type="ECO:0000259" key="6">
    <source>
        <dbReference type="SMART" id="SM00478"/>
    </source>
</evidence>
<keyword evidence="3" id="KW-0378">Hydrolase</keyword>
<evidence type="ECO:0000256" key="2">
    <source>
        <dbReference type="ARBA" id="ARBA00022763"/>
    </source>
</evidence>
<keyword evidence="4" id="KW-0234">DNA repair</keyword>
<dbReference type="Proteomes" id="UP000287233">
    <property type="component" value="Chromosome"/>
</dbReference>
<dbReference type="CDD" id="cd00056">
    <property type="entry name" value="ENDO3c"/>
    <property type="match status" value="1"/>
</dbReference>
<dbReference type="Pfam" id="PF00730">
    <property type="entry name" value="HhH-GPD"/>
    <property type="match status" value="1"/>
</dbReference>
<keyword evidence="7" id="KW-0540">Nuclease</keyword>
<protein>
    <submittedName>
        <fullName evidence="7">Endonuclease III</fullName>
    </submittedName>
</protein>
<dbReference type="InterPro" id="IPR011257">
    <property type="entry name" value="DNA_glycosylase"/>
</dbReference>
<reference evidence="8" key="1">
    <citation type="submission" date="2018-12" db="EMBL/GenBank/DDBJ databases">
        <title>Complete genome sequence of an uncultured bacterium of the candidate phylum Bipolaricaulota.</title>
        <authorList>
            <person name="Kadnikov V.V."/>
            <person name="Mardanov A.V."/>
            <person name="Beletsky A.V."/>
            <person name="Frank Y.A."/>
            <person name="Karnachuk O.V."/>
            <person name="Ravin N.V."/>
        </authorList>
    </citation>
    <scope>NUCLEOTIDE SEQUENCE [LARGE SCALE GENOMIC DNA]</scope>
</reference>
<accession>A0A410FU31</accession>
<evidence type="ECO:0000256" key="1">
    <source>
        <dbReference type="ARBA" id="ARBA00008343"/>
    </source>
</evidence>
<gene>
    <name evidence="7" type="ORF">BIP78_0702</name>
</gene>
<dbReference type="InterPro" id="IPR000445">
    <property type="entry name" value="HhH_motif"/>
</dbReference>
<dbReference type="Gene3D" id="1.10.1670.10">
    <property type="entry name" value="Helix-hairpin-Helix base-excision DNA repair enzymes (C-terminal)"/>
    <property type="match status" value="1"/>
</dbReference>
<dbReference type="EMBL" id="CP034928">
    <property type="protein sequence ID" value="QAA76468.1"/>
    <property type="molecule type" value="Genomic_DNA"/>
</dbReference>
<evidence type="ECO:0000313" key="8">
    <source>
        <dbReference type="Proteomes" id="UP000287233"/>
    </source>
</evidence>
<dbReference type="InterPro" id="IPR003265">
    <property type="entry name" value="HhH-GPD_domain"/>
</dbReference>
<keyword evidence="7" id="KW-0255">Endonuclease</keyword>
<dbReference type="GO" id="GO:0019104">
    <property type="term" value="F:DNA N-glycosylase activity"/>
    <property type="evidence" value="ECO:0007669"/>
    <property type="project" value="UniProtKB-ARBA"/>
</dbReference>
<feature type="domain" description="HhH-GPD" evidence="6">
    <location>
        <begin position="25"/>
        <end position="179"/>
    </location>
</feature>
<dbReference type="SMART" id="SM00478">
    <property type="entry name" value="ENDO3c"/>
    <property type="match status" value="1"/>
</dbReference>
<evidence type="ECO:0000256" key="4">
    <source>
        <dbReference type="ARBA" id="ARBA00023204"/>
    </source>
</evidence>
<dbReference type="PANTHER" id="PTHR47203:SF1">
    <property type="entry name" value="HYPOTHETICAL BASE EXCISION DNA REPAIR PROTEIN (EUROFUNG)"/>
    <property type="match status" value="1"/>
</dbReference>
<dbReference type="InterPro" id="IPR023170">
    <property type="entry name" value="HhH_base_excis_C"/>
</dbReference>
<sequence length="213" mass="24095">MLAHYGPARLTPQEPPLDLLVRTILSQHTSDRNRDVAYARLRARFPAWEVVLEAPTEAVADAIRGAGLHRQRATRIQDVLRRIRDERGTLSLDFLGNLSDRTAVEWLLSLPGVGKKTAYVVLLFGFNRPFFPVDTHIARVTRRLGLWDGRADPHDALAPLVPPGRELDLHLHLIRLGRELCRPRAPRCPDCPLLDHCPYGAARVQSPPRKEDR</sequence>
<organism evidence="7 8">
    <name type="scientific">Bipolaricaulis sibiricus</name>
    <dbReference type="NCBI Taxonomy" id="2501609"/>
    <lineage>
        <taxon>Bacteria</taxon>
        <taxon>Candidatus Bipolaricaulota</taxon>
        <taxon>Candidatus Bipolaricaulia</taxon>
        <taxon>Candidatus Bipolaricaulales</taxon>
        <taxon>Candidatus Bipolaricaulaceae</taxon>
        <taxon>Candidatus Bipolaricaulis</taxon>
    </lineage>
</organism>
<dbReference type="KEGG" id="bih:BIP78_0702"/>
<dbReference type="Gene3D" id="1.10.340.30">
    <property type="entry name" value="Hypothetical protein, domain 2"/>
    <property type="match status" value="1"/>
</dbReference>
<evidence type="ECO:0000313" key="7">
    <source>
        <dbReference type="EMBL" id="QAA76468.1"/>
    </source>
</evidence>
<comment type="similarity">
    <text evidence="1">Belongs to the Nth/MutY family.</text>
</comment>
<dbReference type="PANTHER" id="PTHR47203">
    <property type="match status" value="1"/>
</dbReference>